<dbReference type="AlphaFoldDB" id="F5YJ77"/>
<keyword evidence="2" id="KW-1185">Reference proteome</keyword>
<organism evidence="1 2">
    <name type="scientific">Treponema primitia (strain ATCC BAA-887 / DSM 12427 / ZAS-2)</name>
    <dbReference type="NCBI Taxonomy" id="545694"/>
    <lineage>
        <taxon>Bacteria</taxon>
        <taxon>Pseudomonadati</taxon>
        <taxon>Spirochaetota</taxon>
        <taxon>Spirochaetia</taxon>
        <taxon>Spirochaetales</taxon>
        <taxon>Treponemataceae</taxon>
        <taxon>Treponema</taxon>
    </lineage>
</organism>
<dbReference type="HOGENOM" id="CLU_3334291_0_0_12"/>
<accession>F5YJ77</accession>
<dbReference type="EMBL" id="CP001843">
    <property type="protein sequence ID" value="AEF86265.1"/>
    <property type="molecule type" value="Genomic_DNA"/>
</dbReference>
<sequence length="38" mass="4088">MPGVMQGGGSLHHKASRPIFPVSVQRIDIFCPLVVKGK</sequence>
<reference evidence="1 2" key="2">
    <citation type="journal article" date="2011" name="ISME J.">
        <title>RNA-seq reveals cooperative metabolic interactions between two termite-gut spirochete species in co-culture.</title>
        <authorList>
            <person name="Rosenthal A.Z."/>
            <person name="Matson E.G."/>
            <person name="Eldar A."/>
            <person name="Leadbetter J.R."/>
        </authorList>
    </citation>
    <scope>NUCLEOTIDE SEQUENCE [LARGE SCALE GENOMIC DNA]</scope>
    <source>
        <strain evidence="2">ATCC BAA-887 / DSM 12427 / ZAS-2</strain>
    </source>
</reference>
<gene>
    <name evidence="1" type="ordered locus">TREPR_2117</name>
</gene>
<name>F5YJ77_TREPZ</name>
<evidence type="ECO:0000313" key="2">
    <source>
        <dbReference type="Proteomes" id="UP000009223"/>
    </source>
</evidence>
<reference evidence="2" key="1">
    <citation type="submission" date="2009-12" db="EMBL/GenBank/DDBJ databases">
        <title>Complete sequence of Treponema primitia strain ZAS-2.</title>
        <authorList>
            <person name="Tetu S.G."/>
            <person name="Matson E."/>
            <person name="Ren Q."/>
            <person name="Seshadri R."/>
            <person name="Elbourne L."/>
            <person name="Hassan K.A."/>
            <person name="Durkin A."/>
            <person name="Radune D."/>
            <person name="Mohamoud Y."/>
            <person name="Shay R."/>
            <person name="Jin S."/>
            <person name="Zhang X."/>
            <person name="Lucey K."/>
            <person name="Ballor N.R."/>
            <person name="Ottesen E."/>
            <person name="Rosenthal R."/>
            <person name="Allen A."/>
            <person name="Leadbetter J.R."/>
            <person name="Paulsen I.T."/>
        </authorList>
    </citation>
    <scope>NUCLEOTIDE SEQUENCE [LARGE SCALE GENOMIC DNA]</scope>
    <source>
        <strain evidence="2">ATCC BAA-887 / DSM 12427 / ZAS-2</strain>
    </source>
</reference>
<dbReference type="Proteomes" id="UP000009223">
    <property type="component" value="Chromosome"/>
</dbReference>
<evidence type="ECO:0000313" key="1">
    <source>
        <dbReference type="EMBL" id="AEF86265.1"/>
    </source>
</evidence>
<proteinExistence type="predicted"/>
<dbReference type="KEGG" id="tpi:TREPR_2117"/>
<protein>
    <submittedName>
        <fullName evidence="1">Uncharacterized protein</fullName>
    </submittedName>
</protein>